<gene>
    <name evidence="2" type="ORF">K460DRAFT_282973</name>
</gene>
<sequence length="135" mass="14851">MNGIRGNDGPENTDHDSTGPNSNGHLVYIGMEPGDRISLRIHIRGSSTARVSRDRKFFVNQQSMTIGYNNNVSRALTAVAELGWFKDIGLFTQICRAQPVPIGPGIAFDNWVSEVLATIVAHHNALWRHNDGTLV</sequence>
<accession>A0A9P4GI84</accession>
<name>A0A9P4GI84_9PLEO</name>
<protein>
    <submittedName>
        <fullName evidence="2">Uncharacterized protein</fullName>
    </submittedName>
</protein>
<dbReference type="Proteomes" id="UP000800039">
    <property type="component" value="Unassembled WGS sequence"/>
</dbReference>
<feature type="region of interest" description="Disordered" evidence="1">
    <location>
        <begin position="1"/>
        <end position="24"/>
    </location>
</feature>
<evidence type="ECO:0000256" key="1">
    <source>
        <dbReference type="SAM" id="MobiDB-lite"/>
    </source>
</evidence>
<organism evidence="2 3">
    <name type="scientific">Cucurbitaria berberidis CBS 394.84</name>
    <dbReference type="NCBI Taxonomy" id="1168544"/>
    <lineage>
        <taxon>Eukaryota</taxon>
        <taxon>Fungi</taxon>
        <taxon>Dikarya</taxon>
        <taxon>Ascomycota</taxon>
        <taxon>Pezizomycotina</taxon>
        <taxon>Dothideomycetes</taxon>
        <taxon>Pleosporomycetidae</taxon>
        <taxon>Pleosporales</taxon>
        <taxon>Pleosporineae</taxon>
        <taxon>Cucurbitariaceae</taxon>
        <taxon>Cucurbitaria</taxon>
    </lineage>
</organism>
<evidence type="ECO:0000313" key="3">
    <source>
        <dbReference type="Proteomes" id="UP000800039"/>
    </source>
</evidence>
<comment type="caution">
    <text evidence="2">The sequence shown here is derived from an EMBL/GenBank/DDBJ whole genome shotgun (WGS) entry which is preliminary data.</text>
</comment>
<keyword evidence="3" id="KW-1185">Reference proteome</keyword>
<dbReference type="RefSeq" id="XP_040788168.1">
    <property type="nucleotide sequence ID" value="XM_040928614.1"/>
</dbReference>
<dbReference type="EMBL" id="ML976616">
    <property type="protein sequence ID" value="KAF1845605.1"/>
    <property type="molecule type" value="Genomic_DNA"/>
</dbReference>
<dbReference type="OrthoDB" id="3783232at2759"/>
<evidence type="ECO:0000313" key="2">
    <source>
        <dbReference type="EMBL" id="KAF1845605.1"/>
    </source>
</evidence>
<proteinExistence type="predicted"/>
<reference evidence="2" key="1">
    <citation type="submission" date="2020-01" db="EMBL/GenBank/DDBJ databases">
        <authorList>
            <consortium name="DOE Joint Genome Institute"/>
            <person name="Haridas S."/>
            <person name="Albert R."/>
            <person name="Binder M."/>
            <person name="Bloem J."/>
            <person name="Labutti K."/>
            <person name="Salamov A."/>
            <person name="Andreopoulos B."/>
            <person name="Baker S.E."/>
            <person name="Barry K."/>
            <person name="Bills G."/>
            <person name="Bluhm B.H."/>
            <person name="Cannon C."/>
            <person name="Castanera R."/>
            <person name="Culley D.E."/>
            <person name="Daum C."/>
            <person name="Ezra D."/>
            <person name="Gonzalez J.B."/>
            <person name="Henrissat B."/>
            <person name="Kuo A."/>
            <person name="Liang C."/>
            <person name="Lipzen A."/>
            <person name="Lutzoni F."/>
            <person name="Magnuson J."/>
            <person name="Mondo S."/>
            <person name="Nolan M."/>
            <person name="Ohm R."/>
            <person name="Pangilinan J."/>
            <person name="Park H.-J."/>
            <person name="Ramirez L."/>
            <person name="Alfaro M."/>
            <person name="Sun H."/>
            <person name="Tritt A."/>
            <person name="Yoshinaga Y."/>
            <person name="Zwiers L.-H."/>
            <person name="Turgeon B.G."/>
            <person name="Goodwin S.B."/>
            <person name="Spatafora J.W."/>
            <person name="Crous P.W."/>
            <person name="Grigoriev I.V."/>
        </authorList>
    </citation>
    <scope>NUCLEOTIDE SEQUENCE</scope>
    <source>
        <strain evidence="2">CBS 394.84</strain>
    </source>
</reference>
<dbReference type="AlphaFoldDB" id="A0A9P4GI84"/>
<dbReference type="GeneID" id="63845867"/>